<dbReference type="EMBL" id="AACS02000005">
    <property type="protein sequence ID" value="EAU84683.1"/>
    <property type="molecule type" value="Genomic_DNA"/>
</dbReference>
<feature type="compositionally biased region" description="Pro residues" evidence="1">
    <location>
        <begin position="395"/>
        <end position="413"/>
    </location>
</feature>
<protein>
    <submittedName>
        <fullName evidence="2">Uncharacterized protein</fullName>
    </submittedName>
</protein>
<dbReference type="RefSeq" id="XP_001837066.1">
    <property type="nucleotide sequence ID" value="XM_001837014.1"/>
</dbReference>
<accession>A8NX48</accession>
<proteinExistence type="predicted"/>
<dbReference type="VEuPathDB" id="FungiDB:CC1G_00202"/>
<feature type="compositionally biased region" description="Low complexity" evidence="1">
    <location>
        <begin position="356"/>
        <end position="370"/>
    </location>
</feature>
<evidence type="ECO:0000256" key="1">
    <source>
        <dbReference type="SAM" id="MobiDB-lite"/>
    </source>
</evidence>
<dbReference type="AlphaFoldDB" id="A8NX48"/>
<sequence>MKSFFKTWKRKDKDSPKSPKPISSQISSVDSDHGHRRLVVPDSSHWSSASPTPSSQSSSSSVSASHPLSRRTEVSASSSKDAFVEDALHYRKTPDRSSPDHPSRYPSHSHHPYGDLPRVALLPPFISRHGAPQNNVHGPPRNAKHGPPNVLQAQLSSINAAKKGDVGTRSPHPNQPSTFLGQLSPHRQGADALPEPPNQRTRTPTRVKFDSSVEVLATRTSRVSLTERRPPQIHSSKVKCNNNQASHSVSKHAGSGRVDDQRPSNGRPQRSDEDETSNSTEQATTTPPKGLKLYHSSQSSPHLPARVERRPPEQEDLCALFPSPPPLIIRKKVPQPLVLQPRSPPSTVAFPPSPNPSSTDSTPVSTPTSPKQFPTSTPTQSPLLKASFVRHGNAVPPPLYDPPTSPLPSPPVNPQSTAYVPRKPTYSLQGRAHLRGTMSTSSLRGAGGSNHPTHRMTSSDPMAEVLQQLTKSKPPRASESSRSSPDPPVQWGYAL</sequence>
<feature type="region of interest" description="Disordered" evidence="1">
    <location>
        <begin position="1"/>
        <end position="321"/>
    </location>
</feature>
<dbReference type="KEGG" id="cci:CC1G_00202"/>
<dbReference type="Proteomes" id="UP000001861">
    <property type="component" value="Unassembled WGS sequence"/>
</dbReference>
<feature type="compositionally biased region" description="Low complexity" evidence="1">
    <location>
        <begin position="471"/>
        <end position="484"/>
    </location>
</feature>
<evidence type="ECO:0000313" key="2">
    <source>
        <dbReference type="EMBL" id="EAU84683.1"/>
    </source>
</evidence>
<feature type="compositionally biased region" description="Polar residues" evidence="1">
    <location>
        <begin position="371"/>
        <end position="382"/>
    </location>
</feature>
<reference evidence="2 3" key="1">
    <citation type="journal article" date="2010" name="Proc. Natl. Acad. Sci. U.S.A.">
        <title>Insights into evolution of multicellular fungi from the assembled chromosomes of the mushroom Coprinopsis cinerea (Coprinus cinereus).</title>
        <authorList>
            <person name="Stajich J.E."/>
            <person name="Wilke S.K."/>
            <person name="Ahren D."/>
            <person name="Au C.H."/>
            <person name="Birren B.W."/>
            <person name="Borodovsky M."/>
            <person name="Burns C."/>
            <person name="Canback B."/>
            <person name="Casselton L.A."/>
            <person name="Cheng C.K."/>
            <person name="Deng J."/>
            <person name="Dietrich F.S."/>
            <person name="Fargo D.C."/>
            <person name="Farman M.L."/>
            <person name="Gathman A.C."/>
            <person name="Goldberg J."/>
            <person name="Guigo R."/>
            <person name="Hoegger P.J."/>
            <person name="Hooker J.B."/>
            <person name="Huggins A."/>
            <person name="James T.Y."/>
            <person name="Kamada T."/>
            <person name="Kilaru S."/>
            <person name="Kodira C."/>
            <person name="Kues U."/>
            <person name="Kupfer D."/>
            <person name="Kwan H.S."/>
            <person name="Lomsadze A."/>
            <person name="Li W."/>
            <person name="Lilly W.W."/>
            <person name="Ma L.J."/>
            <person name="Mackey A.J."/>
            <person name="Manning G."/>
            <person name="Martin F."/>
            <person name="Muraguchi H."/>
            <person name="Natvig D.O."/>
            <person name="Palmerini H."/>
            <person name="Ramesh M.A."/>
            <person name="Rehmeyer C.J."/>
            <person name="Roe B.A."/>
            <person name="Shenoy N."/>
            <person name="Stanke M."/>
            <person name="Ter-Hovhannisyan V."/>
            <person name="Tunlid A."/>
            <person name="Velagapudi R."/>
            <person name="Vision T.J."/>
            <person name="Zeng Q."/>
            <person name="Zolan M.E."/>
            <person name="Pukkila P.J."/>
        </authorList>
    </citation>
    <scope>NUCLEOTIDE SEQUENCE [LARGE SCALE GENOMIC DNA]</scope>
    <source>
        <strain evidence="3">Okayama-7 / 130 / ATCC MYA-4618 / FGSC 9003</strain>
    </source>
</reference>
<feature type="compositionally biased region" description="Low complexity" evidence="1">
    <location>
        <begin position="41"/>
        <end position="67"/>
    </location>
</feature>
<dbReference type="InParanoid" id="A8NX48"/>
<dbReference type="OrthoDB" id="3067265at2759"/>
<feature type="compositionally biased region" description="Polar residues" evidence="1">
    <location>
        <begin position="277"/>
        <end position="287"/>
    </location>
</feature>
<evidence type="ECO:0000313" key="3">
    <source>
        <dbReference type="Proteomes" id="UP000001861"/>
    </source>
</evidence>
<feature type="region of interest" description="Disordered" evidence="1">
    <location>
        <begin position="338"/>
        <end position="421"/>
    </location>
</feature>
<feature type="compositionally biased region" description="Polar residues" evidence="1">
    <location>
        <begin position="171"/>
        <end position="181"/>
    </location>
</feature>
<gene>
    <name evidence="2" type="ORF">CC1G_00202</name>
</gene>
<keyword evidence="3" id="KW-1185">Reference proteome</keyword>
<feature type="region of interest" description="Disordered" evidence="1">
    <location>
        <begin position="437"/>
        <end position="495"/>
    </location>
</feature>
<name>A8NX48_COPC7</name>
<feature type="compositionally biased region" description="Basic and acidic residues" evidence="1">
    <location>
        <begin position="82"/>
        <end position="103"/>
    </location>
</feature>
<feature type="compositionally biased region" description="Polar residues" evidence="1">
    <location>
        <begin position="233"/>
        <end position="248"/>
    </location>
</feature>
<comment type="caution">
    <text evidence="2">The sequence shown here is derived from an EMBL/GenBank/DDBJ whole genome shotgun (WGS) entry which is preliminary data.</text>
</comment>
<dbReference type="OMA" id="CADGDSW"/>
<organism evidence="2 3">
    <name type="scientific">Coprinopsis cinerea (strain Okayama-7 / 130 / ATCC MYA-4618 / FGSC 9003)</name>
    <name type="common">Inky cap fungus</name>
    <name type="synonym">Hormographiella aspergillata</name>
    <dbReference type="NCBI Taxonomy" id="240176"/>
    <lineage>
        <taxon>Eukaryota</taxon>
        <taxon>Fungi</taxon>
        <taxon>Dikarya</taxon>
        <taxon>Basidiomycota</taxon>
        <taxon>Agaricomycotina</taxon>
        <taxon>Agaricomycetes</taxon>
        <taxon>Agaricomycetidae</taxon>
        <taxon>Agaricales</taxon>
        <taxon>Agaricineae</taxon>
        <taxon>Psathyrellaceae</taxon>
        <taxon>Coprinopsis</taxon>
    </lineage>
</organism>
<dbReference type="GeneID" id="6013622"/>